<dbReference type="KEGG" id="lkm:EFP84_01860"/>
<dbReference type="Proteomes" id="UP000276407">
    <property type="component" value="Chromosome 1"/>
</dbReference>
<dbReference type="EMBL" id="CP033614">
    <property type="protein sequence ID" value="AYV54372.1"/>
    <property type="molecule type" value="Genomic_DNA"/>
</dbReference>
<name>A0AAD0UQR1_9LEPT</name>
<accession>A0AAD0UQR1</accession>
<dbReference type="InterPro" id="IPR011458">
    <property type="entry name" value="DUF1564"/>
</dbReference>
<dbReference type="RefSeq" id="WP_123179025.1">
    <property type="nucleotide sequence ID" value="NZ_CP033614.1"/>
</dbReference>
<dbReference type="Pfam" id="PF07600">
    <property type="entry name" value="DUF1564"/>
    <property type="match status" value="1"/>
</dbReference>
<organism evidence="1 2">
    <name type="scientific">Leptospira kmetyi</name>
    <dbReference type="NCBI Taxonomy" id="408139"/>
    <lineage>
        <taxon>Bacteria</taxon>
        <taxon>Pseudomonadati</taxon>
        <taxon>Spirochaetota</taxon>
        <taxon>Spirochaetia</taxon>
        <taxon>Leptospirales</taxon>
        <taxon>Leptospiraceae</taxon>
        <taxon>Leptospira</taxon>
    </lineage>
</organism>
<evidence type="ECO:0000313" key="2">
    <source>
        <dbReference type="Proteomes" id="UP000276407"/>
    </source>
</evidence>
<proteinExistence type="predicted"/>
<evidence type="ECO:0000313" key="1">
    <source>
        <dbReference type="EMBL" id="AYV54372.1"/>
    </source>
</evidence>
<gene>
    <name evidence="1" type="ORF">EFP84_01860</name>
</gene>
<dbReference type="AlphaFoldDB" id="A0AAD0UQR1"/>
<sequence>MGVLLLNSDPEIRSILQERKTEVVTLLIPEATLFALGEKGRKNLGKQIPILLKYYSKYLSTTKRLGKNARKTIYQPSPGKEKMKRINVRLSTGSWSLLGALAQVHGVSRCFLFNYLLWLEKVGVGDSIVRTMNEGGPTFHREYKYILHLDLLKNEITRRLECNPRSTFFVVNYESLYSS</sequence>
<protein>
    <submittedName>
        <fullName evidence="1">DUF1564 domain-containing protein</fullName>
    </submittedName>
</protein>
<reference evidence="1 2" key="1">
    <citation type="submission" date="2018-11" db="EMBL/GenBank/DDBJ databases">
        <title>Complete genome sequence of Leptospira kmetyi isolate LS 001/16 from soil sample associated with a leptospirosis patient in Kelantan.</title>
        <authorList>
            <person name="Muhammad Yusoff F."/>
            <person name="Muhammad Yusoff S."/>
            <person name="Ahmad M.N."/>
            <person name="Yusof N.Y."/>
            <person name="Aziah I."/>
        </authorList>
    </citation>
    <scope>NUCLEOTIDE SEQUENCE [LARGE SCALE GENOMIC DNA]</scope>
    <source>
        <strain evidence="1 2">LS 001/16</strain>
    </source>
</reference>